<organism evidence="2 3">
    <name type="scientific">Stigmatella ashevillensis</name>
    <dbReference type="NCBI Taxonomy" id="2995309"/>
    <lineage>
        <taxon>Bacteria</taxon>
        <taxon>Pseudomonadati</taxon>
        <taxon>Myxococcota</taxon>
        <taxon>Myxococcia</taxon>
        <taxon>Myxococcales</taxon>
        <taxon>Cystobacterineae</taxon>
        <taxon>Archangiaceae</taxon>
        <taxon>Stigmatella</taxon>
    </lineage>
</organism>
<sequence>MNDNKLLFLLFTLAATAASAGAKANYEVSVYLANPTYGSAGGTIAAAQNSAGTRQSILCNITVNVSNPTAPTRTLTCQAVDALGNLGWCILSNPPQAMADALEQK</sequence>
<feature type="chain" id="PRO_5046391946" evidence="1">
    <location>
        <begin position="25"/>
        <end position="105"/>
    </location>
</feature>
<gene>
    <name evidence="2" type="ORF">POL68_35160</name>
</gene>
<accession>A0ABT5DJC4</accession>
<dbReference type="RefSeq" id="WP_272144164.1">
    <property type="nucleotide sequence ID" value="NZ_JAQNDM010000002.1"/>
</dbReference>
<feature type="signal peptide" evidence="1">
    <location>
        <begin position="1"/>
        <end position="24"/>
    </location>
</feature>
<dbReference type="Proteomes" id="UP001221838">
    <property type="component" value="Unassembled WGS sequence"/>
</dbReference>
<evidence type="ECO:0000256" key="1">
    <source>
        <dbReference type="SAM" id="SignalP"/>
    </source>
</evidence>
<protein>
    <submittedName>
        <fullName evidence="2">Uncharacterized protein</fullName>
    </submittedName>
</protein>
<dbReference type="EMBL" id="JAQNDM010000002">
    <property type="protein sequence ID" value="MDC0713760.1"/>
    <property type="molecule type" value="Genomic_DNA"/>
</dbReference>
<reference evidence="2 3" key="1">
    <citation type="submission" date="2022-11" db="EMBL/GenBank/DDBJ databases">
        <title>Minimal conservation of predation-associated metabolite biosynthetic gene clusters underscores biosynthetic potential of Myxococcota including descriptions for ten novel species: Archangium lansinium sp. nov., Myxococcus landrumus sp. nov., Nannocystis bai.</title>
        <authorList>
            <person name="Ahearne A."/>
            <person name="Stevens C."/>
            <person name="Dowd S."/>
        </authorList>
    </citation>
    <scope>NUCLEOTIDE SEQUENCE [LARGE SCALE GENOMIC DNA]</scope>
    <source>
        <strain evidence="2 3">NCWAL01</strain>
    </source>
</reference>
<evidence type="ECO:0000313" key="3">
    <source>
        <dbReference type="Proteomes" id="UP001221838"/>
    </source>
</evidence>
<comment type="caution">
    <text evidence="2">The sequence shown here is derived from an EMBL/GenBank/DDBJ whole genome shotgun (WGS) entry which is preliminary data.</text>
</comment>
<name>A0ABT5DJC4_9BACT</name>
<keyword evidence="1" id="KW-0732">Signal</keyword>
<keyword evidence="3" id="KW-1185">Reference proteome</keyword>
<proteinExistence type="predicted"/>
<evidence type="ECO:0000313" key="2">
    <source>
        <dbReference type="EMBL" id="MDC0713760.1"/>
    </source>
</evidence>